<protein>
    <submittedName>
        <fullName evidence="1">Uncharacterized protein</fullName>
    </submittedName>
</protein>
<dbReference type="EMBL" id="NVQR01000109">
    <property type="protein sequence ID" value="PCH59757.1"/>
    <property type="molecule type" value="Genomic_DNA"/>
</dbReference>
<proteinExistence type="predicted"/>
<name>A0A2A4MJ19_9GAMM</name>
<gene>
    <name evidence="1" type="ORF">COC19_06730</name>
</gene>
<comment type="caution">
    <text evidence="1">The sequence shown here is derived from an EMBL/GenBank/DDBJ whole genome shotgun (WGS) entry which is preliminary data.</text>
</comment>
<dbReference type="AlphaFoldDB" id="A0A2A4MJ19"/>
<evidence type="ECO:0000313" key="1">
    <source>
        <dbReference type="EMBL" id="PCH59757.1"/>
    </source>
</evidence>
<evidence type="ECO:0000313" key="2">
    <source>
        <dbReference type="Proteomes" id="UP000218172"/>
    </source>
</evidence>
<dbReference type="Proteomes" id="UP000218172">
    <property type="component" value="Unassembled WGS sequence"/>
</dbReference>
<organism evidence="1 2">
    <name type="scientific">SAR86 cluster bacterium</name>
    <dbReference type="NCBI Taxonomy" id="2030880"/>
    <lineage>
        <taxon>Bacteria</taxon>
        <taxon>Pseudomonadati</taxon>
        <taxon>Pseudomonadota</taxon>
        <taxon>Gammaproteobacteria</taxon>
        <taxon>SAR86 cluster</taxon>
    </lineage>
</organism>
<sequence>MPWLVVGLLIAVLCLKLCTLKFTGGPELQPYDSCGDTTDLVKPPSSAGFRLGDKVLLICSAWYSN</sequence>
<accession>A0A2A4MJ19</accession>
<reference evidence="2" key="1">
    <citation type="submission" date="2017-08" db="EMBL/GenBank/DDBJ databases">
        <title>A dynamic microbial community with high functional redundancy inhabits the cold, oxic subseafloor aquifer.</title>
        <authorList>
            <person name="Tully B.J."/>
            <person name="Wheat C.G."/>
            <person name="Glazer B.T."/>
            <person name="Huber J.A."/>
        </authorList>
    </citation>
    <scope>NUCLEOTIDE SEQUENCE [LARGE SCALE GENOMIC DNA]</scope>
</reference>